<dbReference type="Gene3D" id="3.90.190.10">
    <property type="entry name" value="Protein tyrosine phosphatase superfamily"/>
    <property type="match status" value="1"/>
</dbReference>
<evidence type="ECO:0000313" key="7">
    <source>
        <dbReference type="EMBL" id="KAK0736637.1"/>
    </source>
</evidence>
<dbReference type="InterPro" id="IPR016130">
    <property type="entry name" value="Tyr_Pase_AS"/>
</dbReference>
<dbReference type="EC" id="3.1.3.48" evidence="2"/>
<dbReference type="EMBL" id="JAUKTV010000006">
    <property type="protein sequence ID" value="KAK0736637.1"/>
    <property type="molecule type" value="Genomic_DNA"/>
</dbReference>
<feature type="domain" description="Tyrosine specific protein phosphatases" evidence="6">
    <location>
        <begin position="103"/>
        <end position="167"/>
    </location>
</feature>
<name>A0AA40BLY4_9PEZI</name>
<organism evidence="7 8">
    <name type="scientific">Apiosordaria backusii</name>
    <dbReference type="NCBI Taxonomy" id="314023"/>
    <lineage>
        <taxon>Eukaryota</taxon>
        <taxon>Fungi</taxon>
        <taxon>Dikarya</taxon>
        <taxon>Ascomycota</taxon>
        <taxon>Pezizomycotina</taxon>
        <taxon>Sordariomycetes</taxon>
        <taxon>Sordariomycetidae</taxon>
        <taxon>Sordariales</taxon>
        <taxon>Lasiosphaeriaceae</taxon>
        <taxon>Apiosordaria</taxon>
    </lineage>
</organism>
<dbReference type="PROSITE" id="PS50056">
    <property type="entry name" value="TYR_PHOSPHATASE_2"/>
    <property type="match status" value="1"/>
</dbReference>
<dbReference type="PROSITE" id="PS00383">
    <property type="entry name" value="TYR_PHOSPHATASE_1"/>
    <property type="match status" value="1"/>
</dbReference>
<dbReference type="Pfam" id="PF00782">
    <property type="entry name" value="DSPc"/>
    <property type="match status" value="1"/>
</dbReference>
<dbReference type="GO" id="GO:0043409">
    <property type="term" value="P:negative regulation of MAPK cascade"/>
    <property type="evidence" value="ECO:0007669"/>
    <property type="project" value="TreeGrafter"/>
</dbReference>
<dbReference type="PANTHER" id="PTHR10159">
    <property type="entry name" value="DUAL SPECIFICITY PROTEIN PHOSPHATASE"/>
    <property type="match status" value="1"/>
</dbReference>
<comment type="similarity">
    <text evidence="1">Belongs to the protein-tyrosine phosphatase family. Non-receptor class dual specificity subfamily.</text>
</comment>
<keyword evidence="8" id="KW-1185">Reference proteome</keyword>
<dbReference type="InterPro" id="IPR000387">
    <property type="entry name" value="Tyr_Pase_dom"/>
</dbReference>
<dbReference type="SMART" id="SM00195">
    <property type="entry name" value="DSPc"/>
    <property type="match status" value="1"/>
</dbReference>
<evidence type="ECO:0000256" key="1">
    <source>
        <dbReference type="ARBA" id="ARBA00008601"/>
    </source>
</evidence>
<evidence type="ECO:0000256" key="3">
    <source>
        <dbReference type="ARBA" id="ARBA00022801"/>
    </source>
</evidence>
<dbReference type="InterPro" id="IPR000340">
    <property type="entry name" value="Dual-sp_phosphatase_cat-dom"/>
</dbReference>
<dbReference type="AlphaFoldDB" id="A0AA40BLY4"/>
<feature type="domain" description="Tyrosine-protein phosphatase" evidence="5">
    <location>
        <begin position="13"/>
        <end position="189"/>
    </location>
</feature>
<sequence length="223" mass="25656">MTQLTSPHHDNVSISQIEPNLYLGNIESSFSIPCLISHGIAALVSVSSTHHPEWSRPANRKLVPKENHYQFIPCEDSPTQDILFCLENICDFIDAHIGVPSVQQILSEVKPGEDGEDVLRREMGRRRRVLVHCDEGASRSPAIVIAYLMRRDKRSLRAAMKEVRARRSCVKPNRSFVEQLRVWERVGYKVWEDKEKQVPAEGYKRWLDKRDRKVNNQICLSDG</sequence>
<gene>
    <name evidence="7" type="ORF">B0T21DRAFT_367285</name>
</gene>
<evidence type="ECO:0000313" key="8">
    <source>
        <dbReference type="Proteomes" id="UP001172159"/>
    </source>
</evidence>
<evidence type="ECO:0000259" key="5">
    <source>
        <dbReference type="PROSITE" id="PS50054"/>
    </source>
</evidence>
<keyword evidence="4" id="KW-0904">Protein phosphatase</keyword>
<comment type="caution">
    <text evidence="7">The sequence shown here is derived from an EMBL/GenBank/DDBJ whole genome shotgun (WGS) entry which is preliminary data.</text>
</comment>
<proteinExistence type="inferred from homology"/>
<reference evidence="7" key="1">
    <citation type="submission" date="2023-06" db="EMBL/GenBank/DDBJ databases">
        <title>Genome-scale phylogeny and comparative genomics of the fungal order Sordariales.</title>
        <authorList>
            <consortium name="Lawrence Berkeley National Laboratory"/>
            <person name="Hensen N."/>
            <person name="Bonometti L."/>
            <person name="Westerberg I."/>
            <person name="Brannstrom I.O."/>
            <person name="Guillou S."/>
            <person name="Cros-Aarteil S."/>
            <person name="Calhoun S."/>
            <person name="Haridas S."/>
            <person name="Kuo A."/>
            <person name="Mondo S."/>
            <person name="Pangilinan J."/>
            <person name="Riley R."/>
            <person name="Labutti K."/>
            <person name="Andreopoulos B."/>
            <person name="Lipzen A."/>
            <person name="Chen C."/>
            <person name="Yanf M."/>
            <person name="Daum C."/>
            <person name="Ng V."/>
            <person name="Clum A."/>
            <person name="Steindorff A."/>
            <person name="Ohm R."/>
            <person name="Martin F."/>
            <person name="Silar P."/>
            <person name="Natvig D."/>
            <person name="Lalanne C."/>
            <person name="Gautier V."/>
            <person name="Ament-Velasquez S.L."/>
            <person name="Kruys A."/>
            <person name="Hutchinson M.I."/>
            <person name="Powell A.J."/>
            <person name="Barry K."/>
            <person name="Miller A.N."/>
            <person name="Grigoriev I.V."/>
            <person name="Debuchy R."/>
            <person name="Gladieux P."/>
            <person name="Thoren M.H."/>
            <person name="Johannesson H."/>
        </authorList>
    </citation>
    <scope>NUCLEOTIDE SEQUENCE</scope>
    <source>
        <strain evidence="7">CBS 540.89</strain>
    </source>
</reference>
<evidence type="ECO:0000259" key="6">
    <source>
        <dbReference type="PROSITE" id="PS50056"/>
    </source>
</evidence>
<dbReference type="GO" id="GO:0008330">
    <property type="term" value="F:protein tyrosine/threonine phosphatase activity"/>
    <property type="evidence" value="ECO:0007669"/>
    <property type="project" value="TreeGrafter"/>
</dbReference>
<evidence type="ECO:0000256" key="4">
    <source>
        <dbReference type="ARBA" id="ARBA00022912"/>
    </source>
</evidence>
<keyword evidence="3" id="KW-0378">Hydrolase</keyword>
<dbReference type="GO" id="GO:0033550">
    <property type="term" value="F:MAP kinase tyrosine phosphatase activity"/>
    <property type="evidence" value="ECO:0007669"/>
    <property type="project" value="TreeGrafter"/>
</dbReference>
<evidence type="ECO:0000256" key="2">
    <source>
        <dbReference type="ARBA" id="ARBA00013064"/>
    </source>
</evidence>
<dbReference type="GO" id="GO:0005737">
    <property type="term" value="C:cytoplasm"/>
    <property type="evidence" value="ECO:0007669"/>
    <property type="project" value="TreeGrafter"/>
</dbReference>
<accession>A0AA40BLY4</accession>
<dbReference type="InterPro" id="IPR020422">
    <property type="entry name" value="TYR_PHOSPHATASE_DUAL_dom"/>
</dbReference>
<dbReference type="GO" id="GO:0017017">
    <property type="term" value="F:MAP kinase tyrosine/serine/threonine phosphatase activity"/>
    <property type="evidence" value="ECO:0007669"/>
    <property type="project" value="TreeGrafter"/>
</dbReference>
<dbReference type="PROSITE" id="PS50054">
    <property type="entry name" value="TYR_PHOSPHATASE_DUAL"/>
    <property type="match status" value="1"/>
</dbReference>
<dbReference type="CDD" id="cd14498">
    <property type="entry name" value="DSP"/>
    <property type="match status" value="1"/>
</dbReference>
<dbReference type="InterPro" id="IPR029021">
    <property type="entry name" value="Prot-tyrosine_phosphatase-like"/>
</dbReference>
<protein>
    <recommendedName>
        <fullName evidence="2">protein-tyrosine-phosphatase</fullName>
        <ecNumber evidence="2">3.1.3.48</ecNumber>
    </recommendedName>
</protein>
<dbReference type="PANTHER" id="PTHR10159:SF519">
    <property type="entry name" value="DUAL SPECIFICITY PROTEIN PHOSPHATASE MPK3"/>
    <property type="match status" value="1"/>
</dbReference>
<dbReference type="Proteomes" id="UP001172159">
    <property type="component" value="Unassembled WGS sequence"/>
</dbReference>
<dbReference type="SUPFAM" id="SSF52799">
    <property type="entry name" value="(Phosphotyrosine protein) phosphatases II"/>
    <property type="match status" value="1"/>
</dbReference>